<proteinExistence type="evidence at transcript level"/>
<sequence>MVLGDYVIEYGDDDARDEFDDFPGDEGNWWTSCILYQVFDNFRSSRNRRRARNGDTRRGNRRLSYDTSNFDEGSVASVENADYRVDETDDDFVSTSSSSRGSSGYCRYRRRQSRFYDN</sequence>
<dbReference type="AlphaFoldDB" id="I3SF10"/>
<dbReference type="EMBL" id="BT139057">
    <property type="protein sequence ID" value="AFK38852.1"/>
    <property type="molecule type" value="mRNA"/>
</dbReference>
<name>I3SF10_LOTJA</name>
<protein>
    <submittedName>
        <fullName evidence="2">Uncharacterized protein</fullName>
    </submittedName>
</protein>
<accession>I3SF10</accession>
<organism evidence="2">
    <name type="scientific">Lotus japonicus</name>
    <name type="common">Lotus corniculatus var. japonicus</name>
    <dbReference type="NCBI Taxonomy" id="34305"/>
    <lineage>
        <taxon>Eukaryota</taxon>
        <taxon>Viridiplantae</taxon>
        <taxon>Streptophyta</taxon>
        <taxon>Embryophyta</taxon>
        <taxon>Tracheophyta</taxon>
        <taxon>Spermatophyta</taxon>
        <taxon>Magnoliopsida</taxon>
        <taxon>eudicotyledons</taxon>
        <taxon>Gunneridae</taxon>
        <taxon>Pentapetalae</taxon>
        <taxon>rosids</taxon>
        <taxon>fabids</taxon>
        <taxon>Fabales</taxon>
        <taxon>Fabaceae</taxon>
        <taxon>Papilionoideae</taxon>
        <taxon>50 kb inversion clade</taxon>
        <taxon>NPAAA clade</taxon>
        <taxon>Hologalegina</taxon>
        <taxon>robinioid clade</taxon>
        <taxon>Loteae</taxon>
        <taxon>Lotus</taxon>
    </lineage>
</organism>
<evidence type="ECO:0000313" key="2">
    <source>
        <dbReference type="EMBL" id="AFK38852.1"/>
    </source>
</evidence>
<feature type="region of interest" description="Disordered" evidence="1">
    <location>
        <begin position="48"/>
        <end position="68"/>
    </location>
</feature>
<evidence type="ECO:0000256" key="1">
    <source>
        <dbReference type="SAM" id="MobiDB-lite"/>
    </source>
</evidence>
<reference evidence="2" key="1">
    <citation type="submission" date="2012-05" db="EMBL/GenBank/DDBJ databases">
        <authorList>
            <person name="Krishnakumar V."/>
            <person name="Cheung F."/>
            <person name="Xiao Y."/>
            <person name="Chan A."/>
            <person name="Moskal W.A."/>
            <person name="Town C.D."/>
        </authorList>
    </citation>
    <scope>NUCLEOTIDE SEQUENCE</scope>
</reference>